<accession>A0ABR7ZVJ0</accession>
<evidence type="ECO:0000313" key="3">
    <source>
        <dbReference type="Proteomes" id="UP000642094"/>
    </source>
</evidence>
<keyword evidence="1" id="KW-0732">Signal</keyword>
<evidence type="ECO:0000256" key="1">
    <source>
        <dbReference type="ARBA" id="ARBA00022729"/>
    </source>
</evidence>
<dbReference type="EMBL" id="JACJQB010000010">
    <property type="protein sequence ID" value="MBD2187986.1"/>
    <property type="molecule type" value="Genomic_DNA"/>
</dbReference>
<dbReference type="Proteomes" id="UP000642094">
    <property type="component" value="Unassembled WGS sequence"/>
</dbReference>
<dbReference type="InterPro" id="IPR037873">
    <property type="entry name" value="BamE-like"/>
</dbReference>
<name>A0ABR7ZVJ0_9CYAN</name>
<dbReference type="Gene3D" id="3.30.1450.10">
    <property type="match status" value="1"/>
</dbReference>
<sequence>MKYLISGLTVAYFSFFSGLPLKAEPNNLPLCYMITSSGRVINLNSLCIQGAINSYYKELEDNAGLTFTNSQFAALKNGMKYSEVVFILGRQGQELSVIETTDDIRATYSWQHRSGAEIRAVFEGGSKVDDRKLVGKRLFQ</sequence>
<gene>
    <name evidence="2" type="ORF">H6F41_07510</name>
</gene>
<comment type="caution">
    <text evidence="2">The sequence shown here is derived from an EMBL/GenBank/DDBJ whole genome shotgun (WGS) entry which is preliminary data.</text>
</comment>
<dbReference type="RefSeq" id="WP_190402851.1">
    <property type="nucleotide sequence ID" value="NZ_JACJQB010000010.1"/>
</dbReference>
<evidence type="ECO:0000313" key="2">
    <source>
        <dbReference type="EMBL" id="MBD2187986.1"/>
    </source>
</evidence>
<organism evidence="2 3">
    <name type="scientific">Pseudanabaena mucicola FACHB-723</name>
    <dbReference type="NCBI Taxonomy" id="2692860"/>
    <lineage>
        <taxon>Bacteria</taxon>
        <taxon>Bacillati</taxon>
        <taxon>Cyanobacteriota</taxon>
        <taxon>Cyanophyceae</taxon>
        <taxon>Pseudanabaenales</taxon>
        <taxon>Pseudanabaenaceae</taxon>
        <taxon>Pseudanabaena</taxon>
    </lineage>
</organism>
<reference evidence="2 3" key="1">
    <citation type="journal article" date="2020" name="ISME J.">
        <title>Comparative genomics reveals insights into cyanobacterial evolution and habitat adaptation.</title>
        <authorList>
            <person name="Chen M.Y."/>
            <person name="Teng W.K."/>
            <person name="Zhao L."/>
            <person name="Hu C.X."/>
            <person name="Zhou Y.K."/>
            <person name="Han B.P."/>
            <person name="Song L.R."/>
            <person name="Shu W.S."/>
        </authorList>
    </citation>
    <scope>NUCLEOTIDE SEQUENCE [LARGE SCALE GENOMIC DNA]</scope>
    <source>
        <strain evidence="2 3">FACHB-723</strain>
    </source>
</reference>
<protein>
    <submittedName>
        <fullName evidence="2">Uncharacterized protein</fullName>
    </submittedName>
</protein>
<keyword evidence="3" id="KW-1185">Reference proteome</keyword>
<proteinExistence type="predicted"/>